<proteinExistence type="predicted"/>
<name>A0AAD1SAM1_PELCU</name>
<accession>A0AAD1SAM1</accession>
<dbReference type="EMBL" id="OW240916">
    <property type="protein sequence ID" value="CAH2296275.1"/>
    <property type="molecule type" value="Genomic_DNA"/>
</dbReference>
<keyword evidence="3" id="KW-1185">Reference proteome</keyword>
<evidence type="ECO:0000256" key="1">
    <source>
        <dbReference type="SAM" id="MobiDB-lite"/>
    </source>
</evidence>
<dbReference type="Proteomes" id="UP001295444">
    <property type="component" value="Chromosome 05"/>
</dbReference>
<evidence type="ECO:0000313" key="2">
    <source>
        <dbReference type="EMBL" id="CAH2296275.1"/>
    </source>
</evidence>
<reference evidence="2" key="1">
    <citation type="submission" date="2022-03" db="EMBL/GenBank/DDBJ databases">
        <authorList>
            <person name="Alioto T."/>
            <person name="Alioto T."/>
            <person name="Gomez Garrido J."/>
        </authorList>
    </citation>
    <scope>NUCLEOTIDE SEQUENCE</scope>
</reference>
<feature type="region of interest" description="Disordered" evidence="1">
    <location>
        <begin position="1"/>
        <end position="59"/>
    </location>
</feature>
<sequence>MGSKAPSKDLHPLTKRQRAGLTRPHAWAKGKTPAKCSKQLSGPELSPPVISSEEDETYPPTMDVIDKWRADASESDGEDEWQDLHAD</sequence>
<organism evidence="2 3">
    <name type="scientific">Pelobates cultripes</name>
    <name type="common">Western spadefoot toad</name>
    <dbReference type="NCBI Taxonomy" id="61616"/>
    <lineage>
        <taxon>Eukaryota</taxon>
        <taxon>Metazoa</taxon>
        <taxon>Chordata</taxon>
        <taxon>Craniata</taxon>
        <taxon>Vertebrata</taxon>
        <taxon>Euteleostomi</taxon>
        <taxon>Amphibia</taxon>
        <taxon>Batrachia</taxon>
        <taxon>Anura</taxon>
        <taxon>Pelobatoidea</taxon>
        <taxon>Pelobatidae</taxon>
        <taxon>Pelobates</taxon>
    </lineage>
</organism>
<dbReference type="AlphaFoldDB" id="A0AAD1SAM1"/>
<protein>
    <submittedName>
        <fullName evidence="2">Uncharacterized protein</fullName>
    </submittedName>
</protein>
<gene>
    <name evidence="2" type="ORF">PECUL_23A042548</name>
</gene>
<evidence type="ECO:0000313" key="3">
    <source>
        <dbReference type="Proteomes" id="UP001295444"/>
    </source>
</evidence>
<feature type="compositionally biased region" description="Basic and acidic residues" evidence="1">
    <location>
        <begin position="1"/>
        <end position="12"/>
    </location>
</feature>